<proteinExistence type="predicted"/>
<evidence type="ECO:0000313" key="1">
    <source>
        <dbReference type="EMBL" id="BCK88369.1"/>
    </source>
</evidence>
<dbReference type="InterPro" id="IPR010235">
    <property type="entry name" value="HepT"/>
</dbReference>
<dbReference type="NCBIfam" id="TIGR01987">
    <property type="entry name" value="HI0074"/>
    <property type="match status" value="1"/>
</dbReference>
<accession>A0AAN1XBQ9</accession>
<evidence type="ECO:0000313" key="2">
    <source>
        <dbReference type="Proteomes" id="UP001320326"/>
    </source>
</evidence>
<evidence type="ECO:0008006" key="3">
    <source>
        <dbReference type="Google" id="ProtNLM"/>
    </source>
</evidence>
<dbReference type="Proteomes" id="UP001320326">
    <property type="component" value="Chromosome"/>
</dbReference>
<dbReference type="SUPFAM" id="SSF81593">
    <property type="entry name" value="Nucleotidyltransferase substrate binding subunit/domain"/>
    <property type="match status" value="1"/>
</dbReference>
<dbReference type="KEGG" id="seme:MIZ01_2172"/>
<reference evidence="1 2" key="1">
    <citation type="journal article" date="2022" name="Int. J. Syst. Evol. Microbiol.">
        <title>&lt;i&gt;Sideroxyarcus emersonii&lt;/i&gt; gen. nov. sp. nov., a neutrophilic, microaerobic iron- and thiosulfate-oxidizing bacterium isolated from iron-rich wetland sediment.</title>
        <authorList>
            <person name="Kato S."/>
            <person name="Itoh T."/>
            <person name="Iino T."/>
            <person name="Ohkuma M."/>
        </authorList>
    </citation>
    <scope>NUCLEOTIDE SEQUENCE [LARGE SCALE GENOMIC DNA]</scope>
    <source>
        <strain evidence="1 2">MIZ01</strain>
    </source>
</reference>
<sequence length="134" mass="15834">MQDIRWQQRFDNLQSAYSRLQEAVAANKQAPDNQLIQMALIKSFEMTFELSWKTMKDYLKYNGIDVKLPREIIKQAFATDLITDGQMWMDMLEDRNLMAHTYDEARALEAIDHICRRYLAGLEQLHQYLCARLA</sequence>
<dbReference type="Pfam" id="PF08780">
    <property type="entry name" value="NTase_sub_bind"/>
    <property type="match status" value="1"/>
</dbReference>
<dbReference type="EMBL" id="AP023423">
    <property type="protein sequence ID" value="BCK88369.1"/>
    <property type="molecule type" value="Genomic_DNA"/>
</dbReference>
<protein>
    <recommendedName>
        <fullName evidence="3">Nucleotidyltransferase</fullName>
    </recommendedName>
</protein>
<gene>
    <name evidence="1" type="ORF">MIZ01_2172</name>
</gene>
<dbReference type="AlphaFoldDB" id="A0AAN1XBQ9"/>
<dbReference type="Gene3D" id="1.20.120.330">
    <property type="entry name" value="Nucleotidyltransferases domain 2"/>
    <property type="match status" value="1"/>
</dbReference>
<keyword evidence="2" id="KW-1185">Reference proteome</keyword>
<dbReference type="RefSeq" id="WP_237246892.1">
    <property type="nucleotide sequence ID" value="NZ_AP023423.1"/>
</dbReference>
<organism evidence="1 2">
    <name type="scientific">Sideroxyarcus emersonii</name>
    <dbReference type="NCBI Taxonomy" id="2764705"/>
    <lineage>
        <taxon>Bacteria</taxon>
        <taxon>Pseudomonadati</taxon>
        <taxon>Pseudomonadota</taxon>
        <taxon>Betaproteobacteria</taxon>
        <taxon>Nitrosomonadales</taxon>
        <taxon>Gallionellaceae</taxon>
        <taxon>Sideroxyarcus</taxon>
    </lineage>
</organism>
<name>A0AAN1XBQ9_9PROT</name>